<evidence type="ECO:0000256" key="2">
    <source>
        <dbReference type="RuleBase" id="RU362039"/>
    </source>
</evidence>
<reference evidence="5" key="1">
    <citation type="submission" date="2011-05" db="EMBL/GenBank/DDBJ databases">
        <title>Complete sequence of Desulfotomaculum ruminis DSM 2154.</title>
        <authorList>
            <person name="Lucas S."/>
            <person name="Copeland A."/>
            <person name="Lapidus A."/>
            <person name="Cheng J.-F."/>
            <person name="Goodwin L."/>
            <person name="Pitluck S."/>
            <person name="Lu M."/>
            <person name="Detter J.C."/>
            <person name="Han C."/>
            <person name="Tapia R."/>
            <person name="Land M."/>
            <person name="Hauser L."/>
            <person name="Kyrpides N."/>
            <person name="Ivanova N."/>
            <person name="Mikhailova N."/>
            <person name="Pagani I."/>
            <person name="Stams A.J.M."/>
            <person name="Plugge C.M."/>
            <person name="Muyzer G."/>
            <person name="Kuever J."/>
            <person name="Parshina S.N."/>
            <person name="Ivanova A.E."/>
            <person name="Nazina T.N."/>
            <person name="Brambilla E."/>
            <person name="Spring S."/>
            <person name="Klenk H.-P."/>
            <person name="Woyke T."/>
        </authorList>
    </citation>
    <scope>NUCLEOTIDE SEQUENCE [LARGE SCALE GENOMIC DNA]</scope>
    <source>
        <strain evidence="5">ATCC 23193 / DSM 2154 / NCIB 8452 / DL</strain>
    </source>
</reference>
<dbReference type="GO" id="GO:0046872">
    <property type="term" value="F:metal ion binding"/>
    <property type="evidence" value="ECO:0007669"/>
    <property type="project" value="UniProtKB-KW"/>
</dbReference>
<dbReference type="Pfam" id="PF12850">
    <property type="entry name" value="Metallophos_2"/>
    <property type="match status" value="1"/>
</dbReference>
<evidence type="ECO:0000259" key="3">
    <source>
        <dbReference type="Pfam" id="PF12850"/>
    </source>
</evidence>
<evidence type="ECO:0000313" key="5">
    <source>
        <dbReference type="Proteomes" id="UP000009234"/>
    </source>
</evidence>
<dbReference type="STRING" id="696281.Desru_0934"/>
<keyword evidence="5" id="KW-1185">Reference proteome</keyword>
<dbReference type="InterPro" id="IPR029052">
    <property type="entry name" value="Metallo-depent_PP-like"/>
</dbReference>
<name>F6DJZ6_DESRL</name>
<dbReference type="Proteomes" id="UP000009234">
    <property type="component" value="Chromosome"/>
</dbReference>
<dbReference type="EMBL" id="CP002780">
    <property type="protein sequence ID" value="AEG59210.1"/>
    <property type="molecule type" value="Genomic_DNA"/>
</dbReference>
<dbReference type="EC" id="3.1.4.-" evidence="2"/>
<dbReference type="PANTHER" id="PTHR11124">
    <property type="entry name" value="VACUOLAR SORTING PROTEIN VPS29"/>
    <property type="match status" value="1"/>
</dbReference>
<dbReference type="InterPro" id="IPR041802">
    <property type="entry name" value="MPP_YfcE"/>
</dbReference>
<dbReference type="Gene3D" id="3.60.21.10">
    <property type="match status" value="1"/>
</dbReference>
<dbReference type="eggNOG" id="COG0622">
    <property type="taxonomic scope" value="Bacteria"/>
</dbReference>
<accession>F6DJZ6</accession>
<feature type="domain" description="Calcineurin-like phosphoesterase" evidence="3">
    <location>
        <begin position="1"/>
        <end position="147"/>
    </location>
</feature>
<sequence>MRILVVSDTHGRLGAVQHVIGQLGHVDLILHAGDHYRDGDNLAYMLEIPARGVIGNCDFPGEGPYDELLEVEGHKIFMTHGHRYGVKRDADAILQRAKILGASVAIYGHTHVAEYRCEDGIILMNPGSPAYPRGEERASVGVLEIEGEKIQGQIYLVDYFFP</sequence>
<dbReference type="InterPro" id="IPR000979">
    <property type="entry name" value="Phosphodiesterase_MJ0936/Vps29"/>
</dbReference>
<reference evidence="4 5" key="2">
    <citation type="journal article" date="2012" name="Stand. Genomic Sci.">
        <title>Complete genome sequence of the sulfate-reducing firmicute Desulfotomaculum ruminis type strain (DL(T)).</title>
        <authorList>
            <person name="Spring S."/>
            <person name="Visser M."/>
            <person name="Lu M."/>
            <person name="Copeland A."/>
            <person name="Lapidus A."/>
            <person name="Lucas S."/>
            <person name="Cheng J.F."/>
            <person name="Han C."/>
            <person name="Tapia R."/>
            <person name="Goodwin L.A."/>
            <person name="Pitluck S."/>
            <person name="Ivanova N."/>
            <person name="Land M."/>
            <person name="Hauser L."/>
            <person name="Larimer F."/>
            <person name="Rohde M."/>
            <person name="Goker M."/>
            <person name="Detter J.C."/>
            <person name="Kyrpides N.C."/>
            <person name="Woyke T."/>
            <person name="Schaap P.J."/>
            <person name="Plugge C.M."/>
            <person name="Muyzer G."/>
            <person name="Kuever J."/>
            <person name="Pereira I.A."/>
            <person name="Parshina S.N."/>
            <person name="Bernier-Latmani R."/>
            <person name="Stams A.J."/>
            <person name="Klenk H.P."/>
        </authorList>
    </citation>
    <scope>NUCLEOTIDE SEQUENCE [LARGE SCALE GENOMIC DNA]</scope>
    <source>
        <strain evidence="5">ATCC 23193 / DSM 2154 / NCIB 8452 / DL</strain>
    </source>
</reference>
<dbReference type="OrthoDB" id="9800565at2"/>
<dbReference type="RefSeq" id="WP_013840981.1">
    <property type="nucleotide sequence ID" value="NC_015589.1"/>
</dbReference>
<dbReference type="GO" id="GO:0016787">
    <property type="term" value="F:hydrolase activity"/>
    <property type="evidence" value="ECO:0007669"/>
    <property type="project" value="UniProtKB-UniRule"/>
</dbReference>
<evidence type="ECO:0000313" key="4">
    <source>
        <dbReference type="EMBL" id="AEG59210.1"/>
    </source>
</evidence>
<organism evidence="4 5">
    <name type="scientific">Desulforamulus ruminis (strain ATCC 23193 / DSM 2154 / NCIMB 8452 / DL)</name>
    <name type="common">Desulfotomaculum ruminis</name>
    <dbReference type="NCBI Taxonomy" id="696281"/>
    <lineage>
        <taxon>Bacteria</taxon>
        <taxon>Bacillati</taxon>
        <taxon>Bacillota</taxon>
        <taxon>Clostridia</taxon>
        <taxon>Eubacteriales</taxon>
        <taxon>Peptococcaceae</taxon>
        <taxon>Desulforamulus</taxon>
    </lineage>
</organism>
<gene>
    <name evidence="4" type="ordered locus">Desru_0934</name>
</gene>
<dbReference type="InterPro" id="IPR024654">
    <property type="entry name" value="Calcineurin-like_PHP_lpxH"/>
</dbReference>
<evidence type="ECO:0000256" key="1">
    <source>
        <dbReference type="ARBA" id="ARBA00008950"/>
    </source>
</evidence>
<dbReference type="NCBIfam" id="TIGR00040">
    <property type="entry name" value="yfcE"/>
    <property type="match status" value="1"/>
</dbReference>
<comment type="cofactor">
    <cofactor evidence="2">
        <name>a divalent metal cation</name>
        <dbReference type="ChEBI" id="CHEBI:60240"/>
    </cofactor>
</comment>
<comment type="similarity">
    <text evidence="1 2">Belongs to the metallophosphoesterase superfamily. YfcE family.</text>
</comment>
<dbReference type="SUPFAM" id="SSF56300">
    <property type="entry name" value="Metallo-dependent phosphatases"/>
    <property type="match status" value="1"/>
</dbReference>
<keyword evidence="2" id="KW-0479">Metal-binding</keyword>
<protein>
    <recommendedName>
        <fullName evidence="2">Phosphoesterase</fullName>
        <ecNumber evidence="2">3.1.4.-</ecNumber>
    </recommendedName>
</protein>
<dbReference type="KEGG" id="dru:Desru_0934"/>
<proteinExistence type="inferred from homology"/>
<dbReference type="CDD" id="cd00841">
    <property type="entry name" value="MPP_YfcE"/>
    <property type="match status" value="1"/>
</dbReference>
<dbReference type="HOGENOM" id="CLU_063749_2_1_9"/>
<dbReference type="AlphaFoldDB" id="F6DJZ6"/>